<dbReference type="GO" id="GO:0003735">
    <property type="term" value="F:structural constituent of ribosome"/>
    <property type="evidence" value="ECO:0007669"/>
    <property type="project" value="InterPro"/>
</dbReference>
<evidence type="ECO:0000256" key="5">
    <source>
        <dbReference type="ARBA" id="ARBA00023274"/>
    </source>
</evidence>
<keyword evidence="5" id="KW-0687">Ribonucleoprotein</keyword>
<evidence type="ECO:0000256" key="2">
    <source>
        <dbReference type="ARBA" id="ARBA00022730"/>
    </source>
</evidence>
<evidence type="ECO:0000313" key="7">
    <source>
        <dbReference type="EMBL" id="SVA25599.1"/>
    </source>
</evidence>
<dbReference type="AlphaFoldDB" id="A0A381UBT3"/>
<gene>
    <name evidence="7" type="ORF">METZ01_LOCUS78453</name>
</gene>
<dbReference type="GO" id="GO:0005737">
    <property type="term" value="C:cytoplasm"/>
    <property type="evidence" value="ECO:0007669"/>
    <property type="project" value="UniProtKB-ARBA"/>
</dbReference>
<dbReference type="PANTHER" id="PTHR21349">
    <property type="entry name" value="50S RIBOSOMAL PROTEIN L21"/>
    <property type="match status" value="1"/>
</dbReference>
<organism evidence="7">
    <name type="scientific">marine metagenome</name>
    <dbReference type="NCBI Taxonomy" id="408172"/>
    <lineage>
        <taxon>unclassified sequences</taxon>
        <taxon>metagenomes</taxon>
        <taxon>ecological metagenomes</taxon>
    </lineage>
</organism>
<evidence type="ECO:0008006" key="8">
    <source>
        <dbReference type="Google" id="ProtNLM"/>
    </source>
</evidence>
<accession>A0A381UBT3</accession>
<feature type="non-terminal residue" evidence="7">
    <location>
        <position position="133"/>
    </location>
</feature>
<reference evidence="7" key="1">
    <citation type="submission" date="2018-05" db="EMBL/GenBank/DDBJ databases">
        <authorList>
            <person name="Lanie J.A."/>
            <person name="Ng W.-L."/>
            <person name="Kazmierczak K.M."/>
            <person name="Andrzejewski T.M."/>
            <person name="Davidsen T.M."/>
            <person name="Wayne K.J."/>
            <person name="Tettelin H."/>
            <person name="Glass J.I."/>
            <person name="Rusch D."/>
            <person name="Podicherti R."/>
            <person name="Tsui H.-C.T."/>
            <person name="Winkler M.E."/>
        </authorList>
    </citation>
    <scope>NUCLEOTIDE SEQUENCE</scope>
</reference>
<evidence type="ECO:0000256" key="6">
    <source>
        <dbReference type="SAM" id="MobiDB-lite"/>
    </source>
</evidence>
<proteinExistence type="inferred from homology"/>
<dbReference type="SUPFAM" id="SSF141091">
    <property type="entry name" value="L21p-like"/>
    <property type="match status" value="1"/>
</dbReference>
<feature type="region of interest" description="Disordered" evidence="6">
    <location>
        <begin position="114"/>
        <end position="133"/>
    </location>
</feature>
<dbReference type="GO" id="GO:0019843">
    <property type="term" value="F:rRNA binding"/>
    <property type="evidence" value="ECO:0007669"/>
    <property type="project" value="UniProtKB-KW"/>
</dbReference>
<sequence>MFAIISTDGKQYHVAQGETIRLARIRAEPGDAFETDQVLAIGGEESELKLGKPVIVGAKVQGTILQHGRDKKVIVFKRKRRKTYRRKYGHRQAHTLVKIDKIIAKAPAAKKVAPEKTASEKAAVKKTAAKKAA</sequence>
<dbReference type="InterPro" id="IPR028909">
    <property type="entry name" value="bL21-like"/>
</dbReference>
<dbReference type="GO" id="GO:1990904">
    <property type="term" value="C:ribonucleoprotein complex"/>
    <property type="evidence" value="ECO:0007669"/>
    <property type="project" value="UniProtKB-KW"/>
</dbReference>
<feature type="compositionally biased region" description="Basic and acidic residues" evidence="6">
    <location>
        <begin position="114"/>
        <end position="123"/>
    </location>
</feature>
<dbReference type="InterPro" id="IPR001787">
    <property type="entry name" value="Ribosomal_bL21"/>
</dbReference>
<dbReference type="HAMAP" id="MF_01363">
    <property type="entry name" value="Ribosomal_bL21"/>
    <property type="match status" value="1"/>
</dbReference>
<keyword evidence="3" id="KW-0694">RNA-binding</keyword>
<evidence type="ECO:0000256" key="1">
    <source>
        <dbReference type="ARBA" id="ARBA00008563"/>
    </source>
</evidence>
<evidence type="ECO:0000256" key="3">
    <source>
        <dbReference type="ARBA" id="ARBA00022884"/>
    </source>
</evidence>
<evidence type="ECO:0000256" key="4">
    <source>
        <dbReference type="ARBA" id="ARBA00022980"/>
    </source>
</evidence>
<name>A0A381UBT3_9ZZZZ</name>
<dbReference type="EMBL" id="UINC01006118">
    <property type="protein sequence ID" value="SVA25599.1"/>
    <property type="molecule type" value="Genomic_DNA"/>
</dbReference>
<dbReference type="GO" id="GO:0006412">
    <property type="term" value="P:translation"/>
    <property type="evidence" value="ECO:0007669"/>
    <property type="project" value="InterPro"/>
</dbReference>
<dbReference type="Pfam" id="PF00829">
    <property type="entry name" value="Ribosomal_L21p"/>
    <property type="match status" value="1"/>
</dbReference>
<keyword evidence="4" id="KW-0689">Ribosomal protein</keyword>
<dbReference type="PROSITE" id="PS01169">
    <property type="entry name" value="RIBOSOMAL_L21"/>
    <property type="match status" value="1"/>
</dbReference>
<dbReference type="PANTHER" id="PTHR21349:SF0">
    <property type="entry name" value="LARGE RIBOSOMAL SUBUNIT PROTEIN BL21M"/>
    <property type="match status" value="1"/>
</dbReference>
<dbReference type="InterPro" id="IPR018258">
    <property type="entry name" value="Ribosomal_bL21_CS"/>
</dbReference>
<keyword evidence="2" id="KW-0699">rRNA-binding</keyword>
<comment type="similarity">
    <text evidence="1">Belongs to the bacterial ribosomal protein bL21 family.</text>
</comment>
<dbReference type="GO" id="GO:0005840">
    <property type="term" value="C:ribosome"/>
    <property type="evidence" value="ECO:0007669"/>
    <property type="project" value="UniProtKB-KW"/>
</dbReference>
<dbReference type="InterPro" id="IPR036164">
    <property type="entry name" value="bL21-like_sf"/>
</dbReference>
<dbReference type="NCBIfam" id="TIGR00061">
    <property type="entry name" value="L21"/>
    <property type="match status" value="1"/>
</dbReference>
<protein>
    <recommendedName>
        <fullName evidence="8">50S ribosomal protein L21</fullName>
    </recommendedName>
</protein>